<protein>
    <submittedName>
        <fullName evidence="2">Uncharacterized protein</fullName>
    </submittedName>
</protein>
<sequence length="197" mass="22198">MSLYLIPSSKYAQWTPLTAITDSFQDWSALMPQKKISKNSAGPSNHFVFTGPTTQDDDGSEEDSDETATLVTYGQSSKSRGKQPVGRVVPRSPSPTGPPTIQYFVEPLNRKSIYRAKFRYRSIHTIAKILHGVSYESHKLSPEQHRRWKRDLKAVEEIVAANLEPERQNKRKQLSEGGPSRKKFAPDPKAEVVEISD</sequence>
<feature type="region of interest" description="Disordered" evidence="1">
    <location>
        <begin position="36"/>
        <end position="101"/>
    </location>
</feature>
<keyword evidence="3" id="KW-1185">Reference proteome</keyword>
<dbReference type="EMBL" id="CP090174">
    <property type="protein sequence ID" value="UJO24749.1"/>
    <property type="molecule type" value="Genomic_DNA"/>
</dbReference>
<feature type="compositionally biased region" description="Polar residues" evidence="1">
    <location>
        <begin position="67"/>
        <end position="78"/>
    </location>
</feature>
<dbReference type="AlphaFoldDB" id="A0A9Q8PLD2"/>
<feature type="compositionally biased region" description="Basic and acidic residues" evidence="1">
    <location>
        <begin position="184"/>
        <end position="197"/>
    </location>
</feature>
<evidence type="ECO:0000313" key="3">
    <source>
        <dbReference type="Proteomes" id="UP000756132"/>
    </source>
</evidence>
<dbReference type="Proteomes" id="UP000756132">
    <property type="component" value="Chromosome 12"/>
</dbReference>
<dbReference type="GeneID" id="71993927"/>
<accession>A0A9Q8PLD2</accession>
<dbReference type="KEGG" id="ffu:CLAFUR5_14049"/>
<organism evidence="2 3">
    <name type="scientific">Passalora fulva</name>
    <name type="common">Tomato leaf mold</name>
    <name type="synonym">Cladosporium fulvum</name>
    <dbReference type="NCBI Taxonomy" id="5499"/>
    <lineage>
        <taxon>Eukaryota</taxon>
        <taxon>Fungi</taxon>
        <taxon>Dikarya</taxon>
        <taxon>Ascomycota</taxon>
        <taxon>Pezizomycotina</taxon>
        <taxon>Dothideomycetes</taxon>
        <taxon>Dothideomycetidae</taxon>
        <taxon>Mycosphaerellales</taxon>
        <taxon>Mycosphaerellaceae</taxon>
        <taxon>Fulvia</taxon>
    </lineage>
</organism>
<proteinExistence type="predicted"/>
<evidence type="ECO:0000256" key="1">
    <source>
        <dbReference type="SAM" id="MobiDB-lite"/>
    </source>
</evidence>
<gene>
    <name evidence="2" type="ORF">CLAFUR5_14049</name>
</gene>
<reference evidence="2" key="1">
    <citation type="submission" date="2021-12" db="EMBL/GenBank/DDBJ databases">
        <authorList>
            <person name="Zaccaron A."/>
            <person name="Stergiopoulos I."/>
        </authorList>
    </citation>
    <scope>NUCLEOTIDE SEQUENCE</scope>
    <source>
        <strain evidence="2">Race5_Kim</strain>
    </source>
</reference>
<dbReference type="RefSeq" id="XP_047769115.1">
    <property type="nucleotide sequence ID" value="XM_047913197.1"/>
</dbReference>
<name>A0A9Q8PLD2_PASFU</name>
<feature type="compositionally biased region" description="Acidic residues" evidence="1">
    <location>
        <begin position="55"/>
        <end position="66"/>
    </location>
</feature>
<reference evidence="2" key="2">
    <citation type="journal article" date="2022" name="Microb. Genom.">
        <title>A chromosome-scale genome assembly of the tomato pathogen Cladosporium fulvum reveals a compartmentalized genome architecture and the presence of a dispensable chromosome.</title>
        <authorList>
            <person name="Zaccaron A.Z."/>
            <person name="Chen L.H."/>
            <person name="Samaras A."/>
            <person name="Stergiopoulos I."/>
        </authorList>
    </citation>
    <scope>NUCLEOTIDE SEQUENCE</scope>
    <source>
        <strain evidence="2">Race5_Kim</strain>
    </source>
</reference>
<evidence type="ECO:0000313" key="2">
    <source>
        <dbReference type="EMBL" id="UJO24749.1"/>
    </source>
</evidence>
<feature type="region of interest" description="Disordered" evidence="1">
    <location>
        <begin position="163"/>
        <end position="197"/>
    </location>
</feature>